<sequence>MSYSVIVVDDSANWVLIDHLPESVVESANLIDLAHGTVIDFVYEKSRNRKVFEGIEQEGRILVQLAQQEWMELLQCKDILQVGFNYKSRAVNREDKLVPPKPAWGSMNRNINSKSLLEAEALRSALKAAKDKGWRRVEIQAGCFHILNKIVNKRIQNKDVEAILEEILYCSSWFYECTFSFLSKNGSCMSHLIAKVVIESDRTRLWEKIFPLWLRNLAQAEIGQLSS</sequence>
<protein>
    <recommendedName>
        <fullName evidence="1">RNase H type-1 domain-containing protein</fullName>
    </recommendedName>
</protein>
<organism evidence="2 3">
    <name type="scientific">Cinchona calisaya</name>
    <dbReference type="NCBI Taxonomy" id="153742"/>
    <lineage>
        <taxon>Eukaryota</taxon>
        <taxon>Viridiplantae</taxon>
        <taxon>Streptophyta</taxon>
        <taxon>Embryophyta</taxon>
        <taxon>Tracheophyta</taxon>
        <taxon>Spermatophyta</taxon>
        <taxon>Magnoliopsida</taxon>
        <taxon>eudicotyledons</taxon>
        <taxon>Gunneridae</taxon>
        <taxon>Pentapetalae</taxon>
        <taxon>asterids</taxon>
        <taxon>lamiids</taxon>
        <taxon>Gentianales</taxon>
        <taxon>Rubiaceae</taxon>
        <taxon>Cinchonoideae</taxon>
        <taxon>Cinchoneae</taxon>
        <taxon>Cinchona</taxon>
    </lineage>
</organism>
<dbReference type="InterPro" id="IPR002156">
    <property type="entry name" value="RNaseH_domain"/>
</dbReference>
<dbReference type="Proteomes" id="UP001630127">
    <property type="component" value="Unassembled WGS sequence"/>
</dbReference>
<dbReference type="AlphaFoldDB" id="A0ABD3A6X6"/>
<evidence type="ECO:0000313" key="3">
    <source>
        <dbReference type="Proteomes" id="UP001630127"/>
    </source>
</evidence>
<dbReference type="Pfam" id="PF13456">
    <property type="entry name" value="RVT_3"/>
    <property type="match status" value="1"/>
</dbReference>
<name>A0ABD3A6X6_9GENT</name>
<proteinExistence type="predicted"/>
<feature type="domain" description="RNase H type-1" evidence="1">
    <location>
        <begin position="109"/>
        <end position="195"/>
    </location>
</feature>
<gene>
    <name evidence="2" type="ORF">ACH5RR_012145</name>
</gene>
<keyword evidence="3" id="KW-1185">Reference proteome</keyword>
<evidence type="ECO:0000259" key="1">
    <source>
        <dbReference type="Pfam" id="PF13456"/>
    </source>
</evidence>
<evidence type="ECO:0000313" key="2">
    <source>
        <dbReference type="EMBL" id="KAL3527489.1"/>
    </source>
</evidence>
<comment type="caution">
    <text evidence="2">The sequence shown here is derived from an EMBL/GenBank/DDBJ whole genome shotgun (WGS) entry which is preliminary data.</text>
</comment>
<dbReference type="EMBL" id="JBJUIK010000005">
    <property type="protein sequence ID" value="KAL3527489.1"/>
    <property type="molecule type" value="Genomic_DNA"/>
</dbReference>
<accession>A0ABD3A6X6</accession>
<reference evidence="2 3" key="1">
    <citation type="submission" date="2024-11" db="EMBL/GenBank/DDBJ databases">
        <title>A near-complete genome assembly of Cinchona calisaya.</title>
        <authorList>
            <person name="Lian D.C."/>
            <person name="Zhao X.W."/>
            <person name="Wei L."/>
        </authorList>
    </citation>
    <scope>NUCLEOTIDE SEQUENCE [LARGE SCALE GENOMIC DNA]</scope>
    <source>
        <tissue evidence="2">Nenye</tissue>
    </source>
</reference>